<protein>
    <submittedName>
        <fullName evidence="2">Uncharacterized protein</fullName>
    </submittedName>
</protein>
<proteinExistence type="predicted"/>
<organism evidence="2 3">
    <name type="scientific">Auricularia subglabra (strain TFB-10046 / SS5)</name>
    <name type="common">White-rot fungus</name>
    <name type="synonym">Auricularia delicata (strain TFB10046)</name>
    <dbReference type="NCBI Taxonomy" id="717982"/>
    <lineage>
        <taxon>Eukaryota</taxon>
        <taxon>Fungi</taxon>
        <taxon>Dikarya</taxon>
        <taxon>Basidiomycota</taxon>
        <taxon>Agaricomycotina</taxon>
        <taxon>Agaricomycetes</taxon>
        <taxon>Auriculariales</taxon>
        <taxon>Auriculariaceae</taxon>
        <taxon>Auricularia</taxon>
    </lineage>
</organism>
<sequence length="93" mass="10389">MRTIPAPERVPTLLPTNPGPALPPRAPRRAYRTSRVSGRISTASTSSLLNWVMLTTFVFLKAAFETHFYVYWIFESTSLNICVTTCQNIGLDA</sequence>
<accession>J0WVS8</accession>
<dbReference type="EMBL" id="JH687843">
    <property type="protein sequence ID" value="EJD37345.1"/>
    <property type="molecule type" value="Genomic_DNA"/>
</dbReference>
<feature type="region of interest" description="Disordered" evidence="1">
    <location>
        <begin position="1"/>
        <end position="28"/>
    </location>
</feature>
<evidence type="ECO:0000256" key="1">
    <source>
        <dbReference type="SAM" id="MobiDB-lite"/>
    </source>
</evidence>
<dbReference type="KEGG" id="adl:AURDEDRAFT_116819"/>
<evidence type="ECO:0000313" key="2">
    <source>
        <dbReference type="EMBL" id="EJD37345.1"/>
    </source>
</evidence>
<gene>
    <name evidence="2" type="ORF">AURDEDRAFT_116819</name>
</gene>
<name>J0WVS8_AURST</name>
<reference evidence="3" key="1">
    <citation type="journal article" date="2012" name="Science">
        <title>The Paleozoic origin of enzymatic lignin decomposition reconstructed from 31 fungal genomes.</title>
        <authorList>
            <person name="Floudas D."/>
            <person name="Binder M."/>
            <person name="Riley R."/>
            <person name="Barry K."/>
            <person name="Blanchette R.A."/>
            <person name="Henrissat B."/>
            <person name="Martinez A.T."/>
            <person name="Otillar R."/>
            <person name="Spatafora J.W."/>
            <person name="Yadav J.S."/>
            <person name="Aerts A."/>
            <person name="Benoit I."/>
            <person name="Boyd A."/>
            <person name="Carlson A."/>
            <person name="Copeland A."/>
            <person name="Coutinho P.M."/>
            <person name="de Vries R.P."/>
            <person name="Ferreira P."/>
            <person name="Findley K."/>
            <person name="Foster B."/>
            <person name="Gaskell J."/>
            <person name="Glotzer D."/>
            <person name="Gorecki P."/>
            <person name="Heitman J."/>
            <person name="Hesse C."/>
            <person name="Hori C."/>
            <person name="Igarashi K."/>
            <person name="Jurgens J.A."/>
            <person name="Kallen N."/>
            <person name="Kersten P."/>
            <person name="Kohler A."/>
            <person name="Kuees U."/>
            <person name="Kumar T.K.A."/>
            <person name="Kuo A."/>
            <person name="LaButti K."/>
            <person name="Larrondo L.F."/>
            <person name="Lindquist E."/>
            <person name="Ling A."/>
            <person name="Lombard V."/>
            <person name="Lucas S."/>
            <person name="Lundell T."/>
            <person name="Martin R."/>
            <person name="McLaughlin D.J."/>
            <person name="Morgenstern I."/>
            <person name="Morin E."/>
            <person name="Murat C."/>
            <person name="Nagy L.G."/>
            <person name="Nolan M."/>
            <person name="Ohm R.A."/>
            <person name="Patyshakuliyeva A."/>
            <person name="Rokas A."/>
            <person name="Ruiz-Duenas F.J."/>
            <person name="Sabat G."/>
            <person name="Salamov A."/>
            <person name="Samejima M."/>
            <person name="Schmutz J."/>
            <person name="Slot J.C."/>
            <person name="St John F."/>
            <person name="Stenlid J."/>
            <person name="Sun H."/>
            <person name="Sun S."/>
            <person name="Syed K."/>
            <person name="Tsang A."/>
            <person name="Wiebenga A."/>
            <person name="Young D."/>
            <person name="Pisabarro A."/>
            <person name="Eastwood D.C."/>
            <person name="Martin F."/>
            <person name="Cullen D."/>
            <person name="Grigoriev I.V."/>
            <person name="Hibbett D.S."/>
        </authorList>
    </citation>
    <scope>NUCLEOTIDE SEQUENCE [LARGE SCALE GENOMIC DNA]</scope>
    <source>
        <strain evidence="3">TFB10046</strain>
    </source>
</reference>
<dbReference type="Proteomes" id="UP000006514">
    <property type="component" value="Unassembled WGS sequence"/>
</dbReference>
<dbReference type="InParanoid" id="J0WVS8"/>
<dbReference type="AlphaFoldDB" id="J0WVS8"/>
<evidence type="ECO:0000313" key="3">
    <source>
        <dbReference type="Proteomes" id="UP000006514"/>
    </source>
</evidence>
<keyword evidence="3" id="KW-1185">Reference proteome</keyword>